<dbReference type="InterPro" id="IPR029058">
    <property type="entry name" value="AB_hydrolase_fold"/>
</dbReference>
<name>A0A177ESV9_9EURO</name>
<dbReference type="RefSeq" id="XP_022507029.1">
    <property type="nucleotide sequence ID" value="XM_022660659.1"/>
</dbReference>
<evidence type="ECO:0000259" key="4">
    <source>
        <dbReference type="Pfam" id="PF00561"/>
    </source>
</evidence>
<dbReference type="Pfam" id="PF00561">
    <property type="entry name" value="Abhydrolase_1"/>
    <property type="match status" value="1"/>
</dbReference>
<comment type="similarity">
    <text evidence="2">Belongs to the AB hydrolase superfamily. FUS2 hydrolase family.</text>
</comment>
<accession>A0A177ESV9</accession>
<evidence type="ECO:0000256" key="2">
    <source>
        <dbReference type="ARBA" id="ARBA00038115"/>
    </source>
</evidence>
<comment type="caution">
    <text evidence="6">The sequence shown here is derived from an EMBL/GenBank/DDBJ whole genome shotgun (WGS) entry which is preliminary data.</text>
</comment>
<dbReference type="OrthoDB" id="5863171at2759"/>
<dbReference type="Pfam" id="PF14330">
    <property type="entry name" value="DUF4387"/>
    <property type="match status" value="1"/>
</dbReference>
<dbReference type="Gene3D" id="3.40.50.1820">
    <property type="entry name" value="alpha/beta hydrolase"/>
    <property type="match status" value="1"/>
</dbReference>
<protein>
    <submittedName>
        <fullName evidence="6">Uncharacterized protein</fullName>
    </submittedName>
</protein>
<feature type="domain" description="DUF4387" evidence="5">
    <location>
        <begin position="776"/>
        <end position="873"/>
    </location>
</feature>
<dbReference type="InterPro" id="IPR050261">
    <property type="entry name" value="FrsA_esterase"/>
</dbReference>
<dbReference type="InterPro" id="IPR025496">
    <property type="entry name" value="DUF4387"/>
</dbReference>
<gene>
    <name evidence="6" type="ORF">AYO21_10750</name>
</gene>
<dbReference type="Gene3D" id="1.10.10.800">
    <property type="match status" value="1"/>
</dbReference>
<dbReference type="InterPro" id="IPR000073">
    <property type="entry name" value="AB_hydrolase_1"/>
</dbReference>
<evidence type="ECO:0000313" key="6">
    <source>
        <dbReference type="EMBL" id="OAG35077.1"/>
    </source>
</evidence>
<evidence type="ECO:0000256" key="1">
    <source>
        <dbReference type="ARBA" id="ARBA00022801"/>
    </source>
</evidence>
<dbReference type="PANTHER" id="PTHR22946:SF9">
    <property type="entry name" value="POLYKETIDE TRANSFERASE AF380"/>
    <property type="match status" value="1"/>
</dbReference>
<dbReference type="PANTHER" id="PTHR22946">
    <property type="entry name" value="DIENELACTONE HYDROLASE DOMAIN-CONTAINING PROTEIN-RELATED"/>
    <property type="match status" value="1"/>
</dbReference>
<dbReference type="SUPFAM" id="SSF53474">
    <property type="entry name" value="alpha/beta-Hydrolases"/>
    <property type="match status" value="1"/>
</dbReference>
<dbReference type="Proteomes" id="UP000077002">
    <property type="component" value="Unassembled WGS sequence"/>
</dbReference>
<feature type="region of interest" description="Disordered" evidence="3">
    <location>
        <begin position="727"/>
        <end position="758"/>
    </location>
</feature>
<proteinExistence type="inferred from homology"/>
<reference evidence="6 7" key="1">
    <citation type="submission" date="2016-03" db="EMBL/GenBank/DDBJ databases">
        <title>Draft genome sequence of the Fonsecaea monophora CBS 269.37.</title>
        <authorList>
            <person name="Bombassaro A."/>
            <person name="Vinicius W.A."/>
            <person name="De Hoog S."/>
            <person name="Sun J."/>
            <person name="Souza E.M."/>
            <person name="Raittz R.T."/>
            <person name="Costa F."/>
            <person name="Leao A.C."/>
            <person name="Tadra-Sfeir M.Z."/>
            <person name="Baura V."/>
            <person name="Balsanelli E."/>
            <person name="Pedrosa F.O."/>
            <person name="Moreno L.F."/>
            <person name="Steffens M.B."/>
            <person name="Xi L."/>
            <person name="Bocca A.L."/>
            <person name="Felipe M.S."/>
            <person name="Teixeira M."/>
            <person name="Telles Filho F.Q."/>
            <person name="Azevedo C.M."/>
            <person name="Gomes R."/>
            <person name="Vicente V.A."/>
        </authorList>
    </citation>
    <scope>NUCLEOTIDE SEQUENCE [LARGE SCALE GENOMIC DNA]</scope>
    <source>
        <strain evidence="6 7">CBS 269.37</strain>
    </source>
</reference>
<evidence type="ECO:0000259" key="5">
    <source>
        <dbReference type="Pfam" id="PF14330"/>
    </source>
</evidence>
<dbReference type="AlphaFoldDB" id="A0A177ESV9"/>
<dbReference type="GeneID" id="34605861"/>
<evidence type="ECO:0000313" key="7">
    <source>
        <dbReference type="Proteomes" id="UP000077002"/>
    </source>
</evidence>
<dbReference type="GO" id="GO:0016788">
    <property type="term" value="F:hydrolase activity, acting on ester bonds"/>
    <property type="evidence" value="ECO:0007669"/>
    <property type="project" value="UniProtKB-ARBA"/>
</dbReference>
<sequence length="876" mass="95422">MAISSHVSFITTDGVTLRGNLVTPDDVAGQLGCVILTHGFTCVKEMGLIDIATHLSSALPLACLVYDHRGFGASDTTPAYVRGEIIPSQQVLDLRDAITFASTLSVVDPDRIALWGYSYAGGHSIQVAASDQRVKCLIVHAPCIDGVETVHRVIPAHNLATLRRLFAADRINRIKGEPPGTIPVVTPDEGGTAALASQDSFAFFHRFDPTVDHDSSWVNKVTLRSLEEMFGYVAPLSSLSHVTPTPILMGVALKDTNGEPDMTLRHYSMMHEPKELCLVDSNHYGFVSPGNTRDILQKKEDRDDVGLSKNVGIGRRLILRGPAGSRTRNIFGTPQKLRLVFWRMVLQVLFDLHPILEACAAHGIKVLVSSAGGAGTNSQVDFMVGVIREIADAASWVFRIATITFDEQHRGTILSQIAAGKTRPYGPVPELKPEDVDDAACIVAQMGAEPFLEVLRDPSIDIIMAGRSLRPGSLCGVSHPQWRPAIRSLARGFVLTPTNPNARCTPLTVAAHTMYEKTRPDRLPGPGGVLYLDRATYLQEPDGRSVVVQGAEFRPTRQQYEVKLEGARKVGFRSIFIGAIRDPILIDCIHDFLVSVRKTVKEAMADLDEVGGPQLFFHLYGKNAVMGPLETSTQTPHEIGVLGEAVAQTPEAASALAEYSRTLVLHGAYKGQLATAGNLASPLTPLESDIGPVFEFSLYHLMEVDDPKALFPIHVFSVGTMTMTTTGERPTRPLWLSRSKPVPESVLPKKNSPAQANGTSAISALTSTVESGPRAIRDLASVVRSKNSRPFEVTLDILFANNSDFERAQKSNVLTAETVRKLYRLKPADDIITLMFFEPALGWKCTFKRPWPQGSIGERDTFGTQLHAPLLSIVIP</sequence>
<keyword evidence="7" id="KW-1185">Reference proteome</keyword>
<dbReference type="EMBL" id="LVKK01000130">
    <property type="protein sequence ID" value="OAG35077.1"/>
    <property type="molecule type" value="Genomic_DNA"/>
</dbReference>
<feature type="domain" description="AB hydrolase-1" evidence="4">
    <location>
        <begin position="34"/>
        <end position="142"/>
    </location>
</feature>
<keyword evidence="1" id="KW-0378">Hydrolase</keyword>
<evidence type="ECO:0000256" key="3">
    <source>
        <dbReference type="SAM" id="MobiDB-lite"/>
    </source>
</evidence>
<organism evidence="6 7">
    <name type="scientific">Fonsecaea monophora</name>
    <dbReference type="NCBI Taxonomy" id="254056"/>
    <lineage>
        <taxon>Eukaryota</taxon>
        <taxon>Fungi</taxon>
        <taxon>Dikarya</taxon>
        <taxon>Ascomycota</taxon>
        <taxon>Pezizomycotina</taxon>
        <taxon>Eurotiomycetes</taxon>
        <taxon>Chaetothyriomycetidae</taxon>
        <taxon>Chaetothyriales</taxon>
        <taxon>Herpotrichiellaceae</taxon>
        <taxon>Fonsecaea</taxon>
    </lineage>
</organism>